<protein>
    <submittedName>
        <fullName evidence="3">Uncharacterized protein</fullName>
    </submittedName>
</protein>
<feature type="region of interest" description="Disordered" evidence="2">
    <location>
        <begin position="287"/>
        <end position="332"/>
    </location>
</feature>
<comment type="caution">
    <text evidence="3">The sequence shown here is derived from an EMBL/GenBank/DDBJ whole genome shotgun (WGS) entry which is preliminary data.</text>
</comment>
<feature type="compositionally biased region" description="Basic and acidic residues" evidence="2">
    <location>
        <begin position="310"/>
        <end position="323"/>
    </location>
</feature>
<evidence type="ECO:0000313" key="4">
    <source>
        <dbReference type="Proteomes" id="UP000807716"/>
    </source>
</evidence>
<dbReference type="EMBL" id="JAAAJB010000222">
    <property type="protein sequence ID" value="KAG0261292.1"/>
    <property type="molecule type" value="Genomic_DNA"/>
</dbReference>
<dbReference type="Proteomes" id="UP000807716">
    <property type="component" value="Unassembled WGS sequence"/>
</dbReference>
<evidence type="ECO:0000256" key="1">
    <source>
        <dbReference type="SAM" id="Coils"/>
    </source>
</evidence>
<sequence length="332" mass="37250">MERSFAHLLRTSRLATYDRSIPQIYTTNAKAKTVGDWGLKRNLPTVLRTRYLTIEQLDTAEHQTPFDSAAGDYLFLQRWKENFPRSRPPAKQPVQIQRDLATLSEKEFKALLQEAKARRQEWKEALAKNQVRPEDHLSFLNTTTKNHHSRPYLSATSDSVAGLMQSTAAAMANVGTVTPTSTIKVGPTYAYFEPKDPTVVQGRPVGRERQDHLVAVSGVIAKLPASRQAHGQKLPPYLQSFYVHKADIDVDGRPNVELSTVPPETDDWSLTTASSSRYYRSRLPASTSSKYSIDAASPASEQQHGGNGEKFQERVRNILESTHKPVNPLEQQ</sequence>
<dbReference type="PANTHER" id="PTHR28058">
    <property type="entry name" value="37S RIBOSOMAL PROTEIN MRP51, MITOCHONDRIAL"/>
    <property type="match status" value="1"/>
</dbReference>
<dbReference type="AlphaFoldDB" id="A0A9P6U5E3"/>
<gene>
    <name evidence="3" type="ORF">DFQ27_003079</name>
</gene>
<evidence type="ECO:0000256" key="2">
    <source>
        <dbReference type="SAM" id="MobiDB-lite"/>
    </source>
</evidence>
<organism evidence="3 4">
    <name type="scientific">Actinomortierella ambigua</name>
    <dbReference type="NCBI Taxonomy" id="1343610"/>
    <lineage>
        <taxon>Eukaryota</taxon>
        <taxon>Fungi</taxon>
        <taxon>Fungi incertae sedis</taxon>
        <taxon>Mucoromycota</taxon>
        <taxon>Mortierellomycotina</taxon>
        <taxon>Mortierellomycetes</taxon>
        <taxon>Mortierellales</taxon>
        <taxon>Mortierellaceae</taxon>
        <taxon>Actinomortierella</taxon>
    </lineage>
</organism>
<accession>A0A9P6U5E3</accession>
<dbReference type="InterPro" id="IPR016712">
    <property type="entry name" value="Rbsml_bS1m-like"/>
</dbReference>
<evidence type="ECO:0000313" key="3">
    <source>
        <dbReference type="EMBL" id="KAG0261292.1"/>
    </source>
</evidence>
<dbReference type="OrthoDB" id="2735536at2759"/>
<dbReference type="Pfam" id="PF11709">
    <property type="entry name" value="Mit_ribos_Mrp51"/>
    <property type="match status" value="1"/>
</dbReference>
<feature type="coiled-coil region" evidence="1">
    <location>
        <begin position="105"/>
        <end position="132"/>
    </location>
</feature>
<reference evidence="3" key="1">
    <citation type="journal article" date="2020" name="Fungal Divers.">
        <title>Resolving the Mortierellaceae phylogeny through synthesis of multi-gene phylogenetics and phylogenomics.</title>
        <authorList>
            <person name="Vandepol N."/>
            <person name="Liber J."/>
            <person name="Desiro A."/>
            <person name="Na H."/>
            <person name="Kennedy M."/>
            <person name="Barry K."/>
            <person name="Grigoriev I.V."/>
            <person name="Miller A.N."/>
            <person name="O'Donnell K."/>
            <person name="Stajich J.E."/>
            <person name="Bonito G."/>
        </authorList>
    </citation>
    <scope>NUCLEOTIDE SEQUENCE</scope>
    <source>
        <strain evidence="3">BC1065</strain>
    </source>
</reference>
<dbReference type="PANTHER" id="PTHR28058:SF1">
    <property type="entry name" value="SMALL RIBOSOMAL SUBUNIT PROTEIN BS1M"/>
    <property type="match status" value="1"/>
</dbReference>
<name>A0A9P6U5E3_9FUNG</name>
<keyword evidence="1" id="KW-0175">Coiled coil</keyword>
<proteinExistence type="predicted"/>
<keyword evidence="4" id="KW-1185">Reference proteome</keyword>